<dbReference type="InterPro" id="IPR014027">
    <property type="entry name" value="UDP-Glc/GDP-Man_DH_C"/>
</dbReference>
<comment type="caution">
    <text evidence="2">The sequence shown here is derived from an EMBL/GenBank/DDBJ whole genome shotgun (WGS) entry which is preliminary data.</text>
</comment>
<dbReference type="Pfam" id="PF03720">
    <property type="entry name" value="UDPG_MGDP_dh_C"/>
    <property type="match status" value="1"/>
</dbReference>
<reference evidence="2 3" key="1">
    <citation type="journal article" date="2016" name="Antonie Van Leeuwenhoek">
        <title>Dongia soli sp. nov., isolated from soil from Dokdo, Korea.</title>
        <authorList>
            <person name="Kim D.U."/>
            <person name="Lee H."/>
            <person name="Kim H."/>
            <person name="Kim S.G."/>
            <person name="Ka J.O."/>
        </authorList>
    </citation>
    <scope>NUCLEOTIDE SEQUENCE [LARGE SCALE GENOMIC DNA]</scope>
    <source>
        <strain evidence="2 3">D78</strain>
    </source>
</reference>
<dbReference type="SUPFAM" id="SSF52413">
    <property type="entry name" value="UDP-glucose/GDP-mannose dehydrogenase C-terminal domain"/>
    <property type="match status" value="1"/>
</dbReference>
<evidence type="ECO:0000259" key="1">
    <source>
        <dbReference type="Pfam" id="PF03720"/>
    </source>
</evidence>
<dbReference type="EMBL" id="JAXCLW010000003">
    <property type="protein sequence ID" value="MDY0884097.1"/>
    <property type="molecule type" value="Genomic_DNA"/>
</dbReference>
<gene>
    <name evidence="2" type="ORF">SMD27_14720</name>
</gene>
<feature type="domain" description="UDP-glucose/GDP-mannose dehydrogenase C-terminal" evidence="1">
    <location>
        <begin position="7"/>
        <end position="49"/>
    </location>
</feature>
<organism evidence="2 3">
    <name type="scientific">Dongia soli</name>
    <dbReference type="NCBI Taxonomy" id="600628"/>
    <lineage>
        <taxon>Bacteria</taxon>
        <taxon>Pseudomonadati</taxon>
        <taxon>Pseudomonadota</taxon>
        <taxon>Alphaproteobacteria</taxon>
        <taxon>Rhodospirillales</taxon>
        <taxon>Dongiaceae</taxon>
        <taxon>Dongia</taxon>
    </lineage>
</organism>
<proteinExistence type="predicted"/>
<dbReference type="RefSeq" id="WP_320509188.1">
    <property type="nucleotide sequence ID" value="NZ_JAXCLW010000003.1"/>
</dbReference>
<dbReference type="Proteomes" id="UP001279642">
    <property type="component" value="Unassembled WGS sequence"/>
</dbReference>
<protein>
    <submittedName>
        <fullName evidence="2">UDP binding domain-containing protein</fullName>
    </submittedName>
</protein>
<evidence type="ECO:0000313" key="2">
    <source>
        <dbReference type="EMBL" id="MDY0884097.1"/>
    </source>
</evidence>
<dbReference type="InterPro" id="IPR036220">
    <property type="entry name" value="UDP-Glc/GDP-Man_DH_C_sf"/>
</dbReference>
<dbReference type="Gene3D" id="3.40.50.720">
    <property type="entry name" value="NAD(P)-binding Rossmann-like Domain"/>
    <property type="match status" value="1"/>
</dbReference>
<evidence type="ECO:0000313" key="3">
    <source>
        <dbReference type="Proteomes" id="UP001279642"/>
    </source>
</evidence>
<sequence length="65" mass="7573">MTDHTPLWKKADAVVFLTEWNAFRGLDPSRMKSVLRQPCVIDLRNIYRPDAMRALGFIYHSIGRP</sequence>
<accession>A0ABU5ED64</accession>
<keyword evidence="3" id="KW-1185">Reference proteome</keyword>
<name>A0ABU5ED64_9PROT</name>